<dbReference type="PROSITE" id="PS51371">
    <property type="entry name" value="CBS"/>
    <property type="match status" value="2"/>
</dbReference>
<dbReference type="InterPro" id="IPR046342">
    <property type="entry name" value="CBS_dom_sf"/>
</dbReference>
<proteinExistence type="predicted"/>
<evidence type="ECO:0000313" key="5">
    <source>
        <dbReference type="EMBL" id="UXY15066.1"/>
    </source>
</evidence>
<evidence type="ECO:0000256" key="2">
    <source>
        <dbReference type="SAM" id="MobiDB-lite"/>
    </source>
</evidence>
<evidence type="ECO:0000256" key="3">
    <source>
        <dbReference type="SAM" id="Phobius"/>
    </source>
</evidence>
<dbReference type="CDD" id="cd04600">
    <property type="entry name" value="CBS_pair_HPP_assoc"/>
    <property type="match status" value="1"/>
</dbReference>
<feature type="transmembrane region" description="Helical" evidence="3">
    <location>
        <begin position="49"/>
        <end position="71"/>
    </location>
</feature>
<protein>
    <submittedName>
        <fullName evidence="5">HPP family protein</fullName>
    </submittedName>
</protein>
<gene>
    <name evidence="5" type="ORF">N8I74_17395</name>
</gene>
<dbReference type="SUPFAM" id="SSF54631">
    <property type="entry name" value="CBS-domain pair"/>
    <property type="match status" value="1"/>
</dbReference>
<feature type="transmembrane region" description="Helical" evidence="3">
    <location>
        <begin position="104"/>
        <end position="121"/>
    </location>
</feature>
<dbReference type="Gene3D" id="3.10.580.10">
    <property type="entry name" value="CBS-domain"/>
    <property type="match status" value="2"/>
</dbReference>
<evidence type="ECO:0000259" key="4">
    <source>
        <dbReference type="PROSITE" id="PS51371"/>
    </source>
</evidence>
<keyword evidence="3" id="KW-1133">Transmembrane helix</keyword>
<accession>A0ABY6DPQ9</accession>
<evidence type="ECO:0000313" key="6">
    <source>
        <dbReference type="Proteomes" id="UP001061302"/>
    </source>
</evidence>
<evidence type="ECO:0000256" key="1">
    <source>
        <dbReference type="PROSITE-ProRule" id="PRU00703"/>
    </source>
</evidence>
<dbReference type="InterPro" id="IPR058581">
    <property type="entry name" value="TM_HPP"/>
</dbReference>
<reference evidence="5" key="1">
    <citation type="submission" date="2022-10" db="EMBL/GenBank/DDBJ databases">
        <title>Chitiniphilus purpureus sp. nov., a novel chitin-degrading bacterium isolated from crawfish pond sediment.</title>
        <authorList>
            <person name="Li K."/>
        </authorList>
    </citation>
    <scope>NUCLEOTIDE SEQUENCE</scope>
    <source>
        <strain evidence="5">CD1</strain>
    </source>
</reference>
<dbReference type="RefSeq" id="WP_263124439.1">
    <property type="nucleotide sequence ID" value="NZ_CP106753.1"/>
</dbReference>
<feature type="transmembrane region" description="Helical" evidence="3">
    <location>
        <begin position="141"/>
        <end position="168"/>
    </location>
</feature>
<keyword evidence="1" id="KW-0129">CBS domain</keyword>
<dbReference type="PANTHER" id="PTHR33741">
    <property type="entry name" value="TRANSMEMBRANE PROTEIN DDB_G0269096-RELATED"/>
    <property type="match status" value="1"/>
</dbReference>
<feature type="domain" description="CBS" evidence="4">
    <location>
        <begin position="315"/>
        <end position="373"/>
    </location>
</feature>
<feature type="domain" description="CBS" evidence="4">
    <location>
        <begin position="247"/>
        <end position="304"/>
    </location>
</feature>
<dbReference type="InterPro" id="IPR007065">
    <property type="entry name" value="HPP"/>
</dbReference>
<keyword evidence="3" id="KW-0472">Membrane</keyword>
<dbReference type="Pfam" id="PF00571">
    <property type="entry name" value="CBS"/>
    <property type="match status" value="2"/>
</dbReference>
<keyword evidence="3" id="KW-0812">Transmembrane</keyword>
<feature type="region of interest" description="Disordered" evidence="2">
    <location>
        <begin position="177"/>
        <end position="198"/>
    </location>
</feature>
<dbReference type="InterPro" id="IPR000644">
    <property type="entry name" value="CBS_dom"/>
</dbReference>
<dbReference type="SMART" id="SM00116">
    <property type="entry name" value="CBS"/>
    <property type="match status" value="2"/>
</dbReference>
<dbReference type="Pfam" id="PF04982">
    <property type="entry name" value="TM_HPP"/>
    <property type="match status" value="1"/>
</dbReference>
<dbReference type="EMBL" id="CP106753">
    <property type="protein sequence ID" value="UXY15066.1"/>
    <property type="molecule type" value="Genomic_DNA"/>
</dbReference>
<dbReference type="Proteomes" id="UP001061302">
    <property type="component" value="Chromosome"/>
</dbReference>
<keyword evidence="6" id="KW-1185">Reference proteome</keyword>
<organism evidence="5 6">
    <name type="scientific">Chitiniphilus purpureus</name>
    <dbReference type="NCBI Taxonomy" id="2981137"/>
    <lineage>
        <taxon>Bacteria</taxon>
        <taxon>Pseudomonadati</taxon>
        <taxon>Pseudomonadota</taxon>
        <taxon>Betaproteobacteria</taxon>
        <taxon>Neisseriales</taxon>
        <taxon>Chitinibacteraceae</taxon>
        <taxon>Chitiniphilus</taxon>
    </lineage>
</organism>
<feature type="transmembrane region" description="Helical" evidence="3">
    <location>
        <begin position="77"/>
        <end position="97"/>
    </location>
</feature>
<dbReference type="PANTHER" id="PTHR33741:SF5">
    <property type="entry name" value="TRANSMEMBRANE PROTEIN DDB_G0269096-RELATED"/>
    <property type="match status" value="1"/>
</dbReference>
<name>A0ABY6DPQ9_9NEIS</name>
<sequence length="374" mass="39591">MNKNVWRRLCRWAVGFWPQALVAGRQERLLGCLGAGIGLMVTEWVGRHALGAASPWFIAPMGASAVLLFAVPASPLAQPWSIIGGNAISALIGVACAQLLGDGGLAAAAAAALAIGVMFSLRCLHPPGGAVALTAVLGGPGVHALGFGFALYPVLVNSLSMAVLAIVFNNAARRRYPHHVPPPAQTHRTQDPPPTQRAGITRADLHAALAQGELLDVDEDDVQDVLSRAFQHAFERRYGQLRCADFMARDLVTVDADTPCAEAYRLLERHRIAALPVVTATGRLEGLVTLHDLIAAPLDTLPPLARSKAAVSQVMTTGVITAHEEDTIAALVPLFSDRGLHHVPVVNDEGILRGMMSQSDLVAALFHTRLRAVA</sequence>